<evidence type="ECO:0000256" key="1">
    <source>
        <dbReference type="SAM" id="Phobius"/>
    </source>
</evidence>
<gene>
    <name evidence="2" type="ORF">Pan14r_27450</name>
    <name evidence="3" type="ORF">V7x_11250</name>
</gene>
<keyword evidence="1" id="KW-0472">Membrane</keyword>
<dbReference type="Proteomes" id="UP000317238">
    <property type="component" value="Unassembled WGS sequence"/>
</dbReference>
<dbReference type="EMBL" id="SJPL01000001">
    <property type="protein sequence ID" value="TWT70439.1"/>
    <property type="molecule type" value="Genomic_DNA"/>
</dbReference>
<evidence type="ECO:0000313" key="4">
    <source>
        <dbReference type="Proteomes" id="UP000316476"/>
    </source>
</evidence>
<dbReference type="OrthoDB" id="280018at2"/>
<name>A0A5C6FR71_9PLAN</name>
<reference evidence="4 5" key="1">
    <citation type="submission" date="2019-02" db="EMBL/GenBank/DDBJ databases">
        <title>Deep-cultivation of Planctomycetes and their phenomic and genomic characterization uncovers novel biology.</title>
        <authorList>
            <person name="Wiegand S."/>
            <person name="Jogler M."/>
            <person name="Boedeker C."/>
            <person name="Pinto D."/>
            <person name="Vollmers J."/>
            <person name="Rivas-Marin E."/>
            <person name="Kohn T."/>
            <person name="Peeters S.H."/>
            <person name="Heuer A."/>
            <person name="Rast P."/>
            <person name="Oberbeckmann S."/>
            <person name="Bunk B."/>
            <person name="Jeske O."/>
            <person name="Meyerdierks A."/>
            <person name="Storesund J.E."/>
            <person name="Kallscheuer N."/>
            <person name="Luecker S."/>
            <person name="Lage O.M."/>
            <person name="Pohl T."/>
            <person name="Merkel B.J."/>
            <person name="Hornburger P."/>
            <person name="Mueller R.-W."/>
            <person name="Bruemmer F."/>
            <person name="Labrenz M."/>
            <person name="Spormann A.M."/>
            <person name="Op Den Camp H."/>
            <person name="Overmann J."/>
            <person name="Amann R."/>
            <person name="Jetten M.S.M."/>
            <person name="Mascher T."/>
            <person name="Medema M.H."/>
            <person name="Devos D.P."/>
            <person name="Kaster A.-K."/>
            <person name="Ovreas L."/>
            <person name="Rohde M."/>
            <person name="Galperin M.Y."/>
            <person name="Jogler C."/>
        </authorList>
    </citation>
    <scope>NUCLEOTIDE SEQUENCE [LARGE SCALE GENOMIC DNA]</scope>
    <source>
        <strain evidence="2 5">Pan14r</strain>
        <strain evidence="3 4">V7</strain>
    </source>
</reference>
<keyword evidence="1" id="KW-1133">Transmembrane helix</keyword>
<keyword evidence="5" id="KW-1185">Reference proteome</keyword>
<sequence length="85" mass="9267">MWRSFFLALGIMAIIVGLESMVIESANFYGAAETTAADFANPTAAPSYSIKSWTPGEAFPWVLLFVGAIVVIYAFTLPQRFNRAA</sequence>
<protein>
    <submittedName>
        <fullName evidence="3">Uncharacterized protein</fullName>
    </submittedName>
</protein>
<accession>A0A5C5Y676</accession>
<evidence type="ECO:0000313" key="3">
    <source>
        <dbReference type="EMBL" id="TWU65577.1"/>
    </source>
</evidence>
<evidence type="ECO:0000313" key="5">
    <source>
        <dbReference type="Proteomes" id="UP000317238"/>
    </source>
</evidence>
<proteinExistence type="predicted"/>
<organism evidence="3 4">
    <name type="scientific">Crateriforma conspicua</name>
    <dbReference type="NCBI Taxonomy" id="2527996"/>
    <lineage>
        <taxon>Bacteria</taxon>
        <taxon>Pseudomonadati</taxon>
        <taxon>Planctomycetota</taxon>
        <taxon>Planctomycetia</taxon>
        <taxon>Planctomycetales</taxon>
        <taxon>Planctomycetaceae</taxon>
        <taxon>Crateriforma</taxon>
    </lineage>
</organism>
<dbReference type="AlphaFoldDB" id="A0A5C6FR71"/>
<feature type="transmembrane region" description="Helical" evidence="1">
    <location>
        <begin position="60"/>
        <end position="77"/>
    </location>
</feature>
<accession>A0A5C6FR71</accession>
<dbReference type="Proteomes" id="UP000316476">
    <property type="component" value="Unassembled WGS sequence"/>
</dbReference>
<evidence type="ECO:0000313" key="2">
    <source>
        <dbReference type="EMBL" id="TWT70439.1"/>
    </source>
</evidence>
<keyword evidence="1" id="KW-0812">Transmembrane</keyword>
<comment type="caution">
    <text evidence="3">The sequence shown here is derived from an EMBL/GenBank/DDBJ whole genome shotgun (WGS) entry which is preliminary data.</text>
</comment>
<dbReference type="RefSeq" id="WP_145301764.1">
    <property type="nucleotide sequence ID" value="NZ_CP036319.1"/>
</dbReference>
<dbReference type="EMBL" id="SJPZ01000001">
    <property type="protein sequence ID" value="TWU65577.1"/>
    <property type="molecule type" value="Genomic_DNA"/>
</dbReference>